<dbReference type="NCBIfam" id="TIGR02385">
    <property type="entry name" value="RelE_StbE"/>
    <property type="match status" value="1"/>
</dbReference>
<evidence type="ECO:0000256" key="1">
    <source>
        <dbReference type="ARBA" id="ARBA00006226"/>
    </source>
</evidence>
<organism evidence="3">
    <name type="scientific">Wolbachia endosymbiont of Armadillidium arcangelii</name>
    <dbReference type="NCBI Taxonomy" id="3158571"/>
    <lineage>
        <taxon>Bacteria</taxon>
        <taxon>Pseudomonadati</taxon>
        <taxon>Pseudomonadota</taxon>
        <taxon>Alphaproteobacteria</taxon>
        <taxon>Rickettsiales</taxon>
        <taxon>Anaplasmataceae</taxon>
        <taxon>Wolbachieae</taxon>
        <taxon>Wolbachia</taxon>
    </lineage>
</organism>
<reference evidence="3" key="1">
    <citation type="submission" date="2024-06" db="EMBL/GenBank/DDBJ databases">
        <authorList>
            <person name="Dussert Y."/>
            <person name="Peccoud J."/>
            <person name="Pigeault R."/>
        </authorList>
    </citation>
    <scope>NUCLEOTIDE SEQUENCE</scope>
    <source>
        <strain evidence="3">WArc</strain>
    </source>
</reference>
<dbReference type="Pfam" id="PF05016">
    <property type="entry name" value="ParE_toxin"/>
    <property type="match status" value="1"/>
</dbReference>
<gene>
    <name evidence="3" type="ORF">ABLO99_01105</name>
</gene>
<evidence type="ECO:0000256" key="2">
    <source>
        <dbReference type="ARBA" id="ARBA00022649"/>
    </source>
</evidence>
<dbReference type="InterPro" id="IPR007712">
    <property type="entry name" value="RelE/ParE_toxin"/>
</dbReference>
<accession>A0AAU7Q2I9</accession>
<evidence type="ECO:0000313" key="3">
    <source>
        <dbReference type="EMBL" id="XBS67313.1"/>
    </source>
</evidence>
<dbReference type="PANTHER" id="PTHR35601:SF1">
    <property type="entry name" value="TOXIN RELE"/>
    <property type="match status" value="1"/>
</dbReference>
<dbReference type="Gene3D" id="3.30.2310.20">
    <property type="entry name" value="RelE-like"/>
    <property type="match status" value="1"/>
</dbReference>
<dbReference type="RefSeq" id="WP_349967877.1">
    <property type="nucleotide sequence ID" value="NZ_CP157942.1"/>
</dbReference>
<dbReference type="SUPFAM" id="SSF143011">
    <property type="entry name" value="RelE-like"/>
    <property type="match status" value="1"/>
</dbReference>
<proteinExistence type="inferred from homology"/>
<sequence length="99" mass="11819">MEHKLKYDIIYSKNILKKDLPRISKEIRSSIIKAIEERLAVDPMKFGKPLYGNFKGHRRVRVDDYRIVYRVDVIEYKVIIVSIKHRSVVYKQTKLSDLL</sequence>
<protein>
    <submittedName>
        <fullName evidence="3">Type II toxin-antitoxin system mRNA interferase toxin, RelE/StbE family</fullName>
    </submittedName>
</protein>
<comment type="similarity">
    <text evidence="1">Belongs to the RelE toxin family.</text>
</comment>
<dbReference type="EMBL" id="CP157942">
    <property type="protein sequence ID" value="XBS67313.1"/>
    <property type="molecule type" value="Genomic_DNA"/>
</dbReference>
<dbReference type="InterPro" id="IPR035093">
    <property type="entry name" value="RelE/ParE_toxin_dom_sf"/>
</dbReference>
<keyword evidence="2" id="KW-1277">Toxin-antitoxin system</keyword>
<dbReference type="AlphaFoldDB" id="A0AAU7Q2I9"/>
<dbReference type="PANTHER" id="PTHR35601">
    <property type="entry name" value="TOXIN RELE"/>
    <property type="match status" value="1"/>
</dbReference>
<name>A0AAU7Q2I9_9RICK</name>